<proteinExistence type="predicted"/>
<dbReference type="AlphaFoldDB" id="A0A1D3JI32"/>
<dbReference type="EMBL" id="FLRL01000036">
    <property type="protein sequence ID" value="SBT85951.1"/>
    <property type="molecule type" value="Genomic_DNA"/>
</dbReference>
<dbReference type="KEGG" id="pmal:PMUG01_00071000"/>
<feature type="region of interest" description="Disordered" evidence="1">
    <location>
        <begin position="210"/>
        <end position="307"/>
    </location>
</feature>
<feature type="region of interest" description="Disordered" evidence="1">
    <location>
        <begin position="352"/>
        <end position="379"/>
    </location>
</feature>
<keyword evidence="3" id="KW-1185">Reference proteome</keyword>
<evidence type="ECO:0000313" key="2">
    <source>
        <dbReference type="EMBL" id="SBT85951.1"/>
    </source>
</evidence>
<sequence>MDNCFSSYYSSWGSQNIMLSSLLKFKTIENVIKQKTRSLINEDHKNNFRNVCFDLANYLIENKNPPRYYELYRIAWKGTLYNRLKDYYKKLDKHGGCPLILEEKDKKILELKYEEADFCENKNEYLDEIQRLKGELPINSDKYSCRCNEYNEWIEQKKKYFEERSSLFGICYQKTDQKKKKKPSEFICDLTNPNTFEQISDCQVPYKLSTREAASDNSEEVSQTKGQEKHEDPIKSQESPKRDKQAQPTERTGTTVIDQNSDHNQNRQKPQQELDPPFQSELQTQEDVSSFESSPKKNEPNPEDSLRSETLSIIAHPDLSVAVTDKSASFSPAPLATKSENSFEISLSSPTLSTSLSSTLSSTVPSEISGNIPSSRTRRSEHLAQGYLEHPKYGDEEIIKKIKIHECNMIKKVNTLNQKNERTKTIIEVHLEVLEAYRKEEWECKKGEFLEICLDVLTKERYGTHSNLTNDDLIMKNVKSCGHIEKQKILWNKWIERHKNISDKFKKVDWFNNLKNEWKKEKSYIKEMEELKNKSSNEYQNILFLQREKDVWRRWISEKGKILKQYIDQNWFKKLSELNQNMLDEYKNEEKANYVSLINIEELEHGKNYEELYKYIKSKLLSKLCILVLMTILEECKKEEYIEDRELHLDNSINERKTKKNSEKIPELSDKFIEKYSNVYENSKNSNIHNNIEENFFREEMNDWIGEEVTYVNSIESVSNIDKYYNSST</sequence>
<dbReference type="VEuPathDB" id="PlasmoDB:PmUG01_00071000"/>
<feature type="compositionally biased region" description="Basic and acidic residues" evidence="1">
    <location>
        <begin position="226"/>
        <end position="245"/>
    </location>
</feature>
<feature type="compositionally biased region" description="Polar residues" evidence="1">
    <location>
        <begin position="246"/>
        <end position="259"/>
    </location>
</feature>
<dbReference type="GeneID" id="39866176"/>
<feature type="compositionally biased region" description="Basic and acidic residues" evidence="1">
    <location>
        <begin position="294"/>
        <end position="307"/>
    </location>
</feature>
<feature type="compositionally biased region" description="Low complexity" evidence="1">
    <location>
        <begin position="352"/>
        <end position="366"/>
    </location>
</feature>
<reference evidence="2 3" key="1">
    <citation type="submission" date="2016-06" db="EMBL/GenBank/DDBJ databases">
        <authorList>
            <consortium name="Pathogen Informatics"/>
        </authorList>
    </citation>
    <scope>NUCLEOTIDE SEQUENCE [LARGE SCALE GENOMIC DNA]</scope>
</reference>
<dbReference type="OrthoDB" id="383264at2759"/>
<accession>A0A1D3JI32</accession>
<feature type="compositionally biased region" description="Polar residues" evidence="1">
    <location>
        <begin position="280"/>
        <end position="293"/>
    </location>
</feature>
<name>A0A1D3JI32_PLAMA</name>
<evidence type="ECO:0000256" key="1">
    <source>
        <dbReference type="SAM" id="MobiDB-lite"/>
    </source>
</evidence>
<dbReference type="Proteomes" id="UP000219813">
    <property type="component" value="Unassembled WGS sequence"/>
</dbReference>
<dbReference type="RefSeq" id="XP_028859213.1">
    <property type="nucleotide sequence ID" value="XM_029006055.1"/>
</dbReference>
<protein>
    <submittedName>
        <fullName evidence="2">STP1 protein</fullName>
    </submittedName>
</protein>
<evidence type="ECO:0000313" key="3">
    <source>
        <dbReference type="Proteomes" id="UP000219813"/>
    </source>
</evidence>
<organism evidence="2 3">
    <name type="scientific">Plasmodium malariae</name>
    <dbReference type="NCBI Taxonomy" id="5858"/>
    <lineage>
        <taxon>Eukaryota</taxon>
        <taxon>Sar</taxon>
        <taxon>Alveolata</taxon>
        <taxon>Apicomplexa</taxon>
        <taxon>Aconoidasida</taxon>
        <taxon>Haemosporida</taxon>
        <taxon>Plasmodiidae</taxon>
        <taxon>Plasmodium</taxon>
        <taxon>Plasmodium (Plasmodium)</taxon>
    </lineage>
</organism>
<gene>
    <name evidence="2" type="primary">PmUG01_00071000</name>
    <name evidence="2" type="ORF">PMUG01_00071000</name>
</gene>